<keyword evidence="3" id="KW-1185">Reference proteome</keyword>
<reference evidence="2 3" key="1">
    <citation type="submission" date="2020-08" db="EMBL/GenBank/DDBJ databases">
        <title>Plant Genome Project.</title>
        <authorList>
            <person name="Zhang R.-G."/>
        </authorList>
    </citation>
    <scope>NUCLEOTIDE SEQUENCE [LARGE SCALE GENOMIC DNA]</scope>
    <source>
        <tissue evidence="2">Rhizome</tissue>
    </source>
</reference>
<evidence type="ECO:0000313" key="3">
    <source>
        <dbReference type="Proteomes" id="UP000734854"/>
    </source>
</evidence>
<dbReference type="Proteomes" id="UP000734854">
    <property type="component" value="Unassembled WGS sequence"/>
</dbReference>
<proteinExistence type="predicted"/>
<organism evidence="2 3">
    <name type="scientific">Zingiber officinale</name>
    <name type="common">Ginger</name>
    <name type="synonym">Amomum zingiber</name>
    <dbReference type="NCBI Taxonomy" id="94328"/>
    <lineage>
        <taxon>Eukaryota</taxon>
        <taxon>Viridiplantae</taxon>
        <taxon>Streptophyta</taxon>
        <taxon>Embryophyta</taxon>
        <taxon>Tracheophyta</taxon>
        <taxon>Spermatophyta</taxon>
        <taxon>Magnoliopsida</taxon>
        <taxon>Liliopsida</taxon>
        <taxon>Zingiberales</taxon>
        <taxon>Zingiberaceae</taxon>
        <taxon>Zingiber</taxon>
    </lineage>
</organism>
<feature type="compositionally biased region" description="Basic and acidic residues" evidence="1">
    <location>
        <begin position="92"/>
        <end position="102"/>
    </location>
</feature>
<name>A0A8J5FVB5_ZINOF</name>
<evidence type="ECO:0000256" key="1">
    <source>
        <dbReference type="SAM" id="MobiDB-lite"/>
    </source>
</evidence>
<sequence>MFCVQNTCFLCQNPLAESFFSRKLSLCPNLNSSRTPLLPLSTVAVNAISIPSRNLAMKRGKSKTDTPKKANTKLLVKKGLERAAKKPRKSKASKDPNTHKRP</sequence>
<feature type="region of interest" description="Disordered" evidence="1">
    <location>
        <begin position="56"/>
        <end position="102"/>
    </location>
</feature>
<gene>
    <name evidence="2" type="ORF">ZIOFF_047677</name>
</gene>
<accession>A0A8J5FVB5</accession>
<comment type="caution">
    <text evidence="2">The sequence shown here is derived from an EMBL/GenBank/DDBJ whole genome shotgun (WGS) entry which is preliminary data.</text>
</comment>
<dbReference type="AlphaFoldDB" id="A0A8J5FVB5"/>
<dbReference type="EMBL" id="JACMSC010000013">
    <property type="protein sequence ID" value="KAG6492712.1"/>
    <property type="molecule type" value="Genomic_DNA"/>
</dbReference>
<protein>
    <submittedName>
        <fullName evidence="2">Uncharacterized protein</fullName>
    </submittedName>
</protein>
<evidence type="ECO:0000313" key="2">
    <source>
        <dbReference type="EMBL" id="KAG6492712.1"/>
    </source>
</evidence>